<dbReference type="HOGENOM" id="CLU_1468475_0_0_1"/>
<evidence type="ECO:0000313" key="3">
    <source>
        <dbReference type="Proteomes" id="UP000006753"/>
    </source>
</evidence>
<evidence type="ECO:0000313" key="2">
    <source>
        <dbReference type="EMBL" id="EKD18482.1"/>
    </source>
</evidence>
<accession>K1X0G6</accession>
<gene>
    <name evidence="2" type="ORF">MBM_03475</name>
</gene>
<dbReference type="InParanoid" id="K1X0G6"/>
<dbReference type="EMBL" id="JH921433">
    <property type="protein sequence ID" value="EKD18482.1"/>
    <property type="molecule type" value="Genomic_DNA"/>
</dbReference>
<keyword evidence="3" id="KW-1185">Reference proteome</keyword>
<dbReference type="Proteomes" id="UP000006753">
    <property type="component" value="Unassembled WGS sequence"/>
</dbReference>
<dbReference type="AlphaFoldDB" id="K1X0G6"/>
<feature type="region of interest" description="Disordered" evidence="1">
    <location>
        <begin position="87"/>
        <end position="184"/>
    </location>
</feature>
<organism evidence="2 3">
    <name type="scientific">Marssonina brunnea f. sp. multigermtubi (strain MB_m1)</name>
    <name type="common">Marssonina leaf spot fungus</name>
    <dbReference type="NCBI Taxonomy" id="1072389"/>
    <lineage>
        <taxon>Eukaryota</taxon>
        <taxon>Fungi</taxon>
        <taxon>Dikarya</taxon>
        <taxon>Ascomycota</taxon>
        <taxon>Pezizomycotina</taxon>
        <taxon>Leotiomycetes</taxon>
        <taxon>Helotiales</taxon>
        <taxon>Drepanopezizaceae</taxon>
        <taxon>Drepanopeziza</taxon>
    </lineage>
</organism>
<dbReference type="KEGG" id="mbe:MBM_03475"/>
<evidence type="ECO:0000256" key="1">
    <source>
        <dbReference type="SAM" id="MobiDB-lite"/>
    </source>
</evidence>
<sequence>MCFSLHIPSVSDFRTHTESFLRVFSVGDNGYTWIREIVNEGKTRPLSHMLRLLSCTGIARDTTRRDSATHRETCEEKKVQAISKAKLHESGYQKRKRKHSEVRAEDSKGAMVGGRSERRRPDCTPPLGKARRSSSNAYPTYPNPLYASAAAVSRSSRARPSVLTPKAGRPRLCRRPWVSGYTRR</sequence>
<proteinExistence type="predicted"/>
<reference evidence="2 3" key="1">
    <citation type="journal article" date="2012" name="BMC Genomics">
        <title>Sequencing the genome of Marssonina brunnea reveals fungus-poplar co-evolution.</title>
        <authorList>
            <person name="Zhu S."/>
            <person name="Cao Y.-Z."/>
            <person name="Jiang C."/>
            <person name="Tan B.-Y."/>
            <person name="Wang Z."/>
            <person name="Feng S."/>
            <person name="Zhang L."/>
            <person name="Su X.-H."/>
            <person name="Brejova B."/>
            <person name="Vinar T."/>
            <person name="Xu M."/>
            <person name="Wang M.-X."/>
            <person name="Zhang S.-G."/>
            <person name="Huang M.-R."/>
            <person name="Wu R."/>
            <person name="Zhou Y."/>
        </authorList>
    </citation>
    <scope>NUCLEOTIDE SEQUENCE [LARGE SCALE GENOMIC DNA]</scope>
    <source>
        <strain evidence="2 3">MB_m1</strain>
    </source>
</reference>
<protein>
    <submittedName>
        <fullName evidence="2">Uncharacterized protein</fullName>
    </submittedName>
</protein>
<feature type="compositionally biased region" description="Low complexity" evidence="1">
    <location>
        <begin position="147"/>
        <end position="162"/>
    </location>
</feature>
<name>K1X0G6_MARBU</name>